<dbReference type="GO" id="GO:0003677">
    <property type="term" value="F:DNA binding"/>
    <property type="evidence" value="ECO:0007669"/>
    <property type="project" value="UniProtKB-KW"/>
</dbReference>
<keyword evidence="3" id="KW-0804">Transcription</keyword>
<dbReference type="InterPro" id="IPR036390">
    <property type="entry name" value="WH_DNA-bd_sf"/>
</dbReference>
<organism evidence="5 6">
    <name type="scientific">Novosphingobium olei</name>
    <dbReference type="NCBI Taxonomy" id="2728851"/>
    <lineage>
        <taxon>Bacteria</taxon>
        <taxon>Pseudomonadati</taxon>
        <taxon>Pseudomonadota</taxon>
        <taxon>Alphaproteobacteria</taxon>
        <taxon>Sphingomonadales</taxon>
        <taxon>Sphingomonadaceae</taxon>
        <taxon>Novosphingobium</taxon>
    </lineage>
</organism>
<keyword evidence="1" id="KW-0805">Transcription regulation</keyword>
<dbReference type="Gene3D" id="1.10.10.10">
    <property type="entry name" value="Winged helix-like DNA-binding domain superfamily/Winged helix DNA-binding domain"/>
    <property type="match status" value="1"/>
</dbReference>
<dbReference type="Pfam" id="PF13463">
    <property type="entry name" value="HTH_27"/>
    <property type="match status" value="1"/>
</dbReference>
<keyword evidence="6" id="KW-1185">Reference proteome</keyword>
<dbReference type="PROSITE" id="PS01117">
    <property type="entry name" value="HTH_MARR_1"/>
    <property type="match status" value="1"/>
</dbReference>
<dbReference type="RefSeq" id="WP_169492424.1">
    <property type="nucleotide sequence ID" value="NZ_AP029021.1"/>
</dbReference>
<dbReference type="SUPFAM" id="SSF46785">
    <property type="entry name" value="Winged helix' DNA-binding domain"/>
    <property type="match status" value="1"/>
</dbReference>
<evidence type="ECO:0000313" key="6">
    <source>
        <dbReference type="Proteomes" id="UP000583556"/>
    </source>
</evidence>
<evidence type="ECO:0000256" key="2">
    <source>
        <dbReference type="ARBA" id="ARBA00023125"/>
    </source>
</evidence>
<proteinExistence type="predicted"/>
<dbReference type="AlphaFoldDB" id="A0A7Y0GA00"/>
<dbReference type="EMBL" id="JABBGM010000002">
    <property type="protein sequence ID" value="NML93172.1"/>
    <property type="molecule type" value="Genomic_DNA"/>
</dbReference>
<protein>
    <submittedName>
        <fullName evidence="5">Winged helix DNA-binding protein</fullName>
    </submittedName>
</protein>
<reference evidence="5 6" key="1">
    <citation type="submission" date="2020-04" db="EMBL/GenBank/DDBJ databases">
        <title>Novosphingobium sp. TW-4 isolated from soil.</title>
        <authorList>
            <person name="Dahal R.H."/>
            <person name="Chaudhary D.K."/>
        </authorList>
    </citation>
    <scope>NUCLEOTIDE SEQUENCE [LARGE SCALE GENOMIC DNA]</scope>
    <source>
        <strain evidence="5 6">TW-4</strain>
    </source>
</reference>
<name>A0A7Y0GA00_9SPHN</name>
<evidence type="ECO:0000259" key="4">
    <source>
        <dbReference type="SMART" id="SM00347"/>
    </source>
</evidence>
<evidence type="ECO:0000313" key="5">
    <source>
        <dbReference type="EMBL" id="NML93172.1"/>
    </source>
</evidence>
<dbReference type="InterPro" id="IPR036388">
    <property type="entry name" value="WH-like_DNA-bd_sf"/>
</dbReference>
<dbReference type="InterPro" id="IPR023187">
    <property type="entry name" value="Tscrpt_reg_MarR-type_CS"/>
</dbReference>
<dbReference type="Proteomes" id="UP000583556">
    <property type="component" value="Unassembled WGS sequence"/>
</dbReference>
<accession>A0A7Y0GA00</accession>
<comment type="caution">
    <text evidence="5">The sequence shown here is derived from an EMBL/GenBank/DDBJ whole genome shotgun (WGS) entry which is preliminary data.</text>
</comment>
<evidence type="ECO:0000256" key="3">
    <source>
        <dbReference type="ARBA" id="ARBA00023163"/>
    </source>
</evidence>
<dbReference type="SMART" id="SM00347">
    <property type="entry name" value="HTH_MARR"/>
    <property type="match status" value="1"/>
</dbReference>
<keyword evidence="2 5" id="KW-0238">DNA-binding</keyword>
<dbReference type="GO" id="GO:0003700">
    <property type="term" value="F:DNA-binding transcription factor activity"/>
    <property type="evidence" value="ECO:0007669"/>
    <property type="project" value="InterPro"/>
</dbReference>
<dbReference type="InterPro" id="IPR000835">
    <property type="entry name" value="HTH_MarR-typ"/>
</dbReference>
<evidence type="ECO:0000256" key="1">
    <source>
        <dbReference type="ARBA" id="ARBA00023015"/>
    </source>
</evidence>
<sequence length="162" mass="17766">MTVRSMIAAGREGSLAVQQLPNSTDREDGSLVPTTTTGHAALALAHELYVGRRKRERFLSGDLFGEPTWDILLDLYVAAREDRRVPTTSACIGAHVPPTTALRWLRILEAKGLVEREDDGRDGRRTFVRLTDRGLLAMDGWLEGMLLALDKAMAKAKAQPAG</sequence>
<feature type="domain" description="HTH marR-type" evidence="4">
    <location>
        <begin position="57"/>
        <end position="161"/>
    </location>
</feature>
<gene>
    <name evidence="5" type="ORF">HHL27_05750</name>
</gene>